<dbReference type="EMBL" id="QFYQ01000001">
    <property type="protein sequence ID" value="RAK55258.1"/>
    <property type="molecule type" value="Genomic_DNA"/>
</dbReference>
<dbReference type="OrthoDB" id="511546at2"/>
<gene>
    <name evidence="2" type="ORF">DJ017_12395</name>
</gene>
<accession>A0A328AQQ8</accession>
<keyword evidence="3" id="KW-1185">Reference proteome</keyword>
<dbReference type="InterPro" id="IPR038142">
    <property type="entry name" value="Cytochrome_P460_sp"/>
</dbReference>
<dbReference type="Pfam" id="PF16694">
    <property type="entry name" value="Cytochrome_P460"/>
    <property type="match status" value="1"/>
</dbReference>
<feature type="domain" description="Cytochrome P460" evidence="1">
    <location>
        <begin position="33"/>
        <end position="164"/>
    </location>
</feature>
<organism evidence="2 3">
    <name type="scientific">Phenylobacterium soli</name>
    <dbReference type="NCBI Taxonomy" id="2170551"/>
    <lineage>
        <taxon>Bacteria</taxon>
        <taxon>Pseudomonadati</taxon>
        <taxon>Pseudomonadota</taxon>
        <taxon>Alphaproteobacteria</taxon>
        <taxon>Caulobacterales</taxon>
        <taxon>Caulobacteraceae</taxon>
        <taxon>Phenylobacterium</taxon>
    </lineage>
</organism>
<proteinExistence type="predicted"/>
<dbReference type="Gene3D" id="3.50.70.20">
    <property type="entry name" value="Cytochrome P460"/>
    <property type="match status" value="1"/>
</dbReference>
<evidence type="ECO:0000313" key="2">
    <source>
        <dbReference type="EMBL" id="RAK55258.1"/>
    </source>
</evidence>
<protein>
    <submittedName>
        <fullName evidence="2">Cytochrome P460</fullName>
    </submittedName>
</protein>
<dbReference type="AlphaFoldDB" id="A0A328AQQ8"/>
<dbReference type="CDD" id="cd20751">
    <property type="entry name" value="cyt_P460_Ne-like"/>
    <property type="match status" value="1"/>
</dbReference>
<sequence length="192" mass="20905">MIGSVGLAAFAAGPEQPAGEGPRYTADGRLEFPADYRDWVYLSTGMDMAYVEGSSNPDMHMLDNVFVGRGAYAAFQKTGTWPDRTMFVLEARRAVQKGSINKRGHFQAERMATEVHVKDTTRFKDTGGWGFFGFGGSETAAPKMPAQVACYACHEAHGAVDTTFVQFYPTLLPLAQAKKTLSAGYLKDEAGR</sequence>
<evidence type="ECO:0000313" key="3">
    <source>
        <dbReference type="Proteomes" id="UP000249254"/>
    </source>
</evidence>
<dbReference type="Proteomes" id="UP000249254">
    <property type="component" value="Unassembled WGS sequence"/>
</dbReference>
<dbReference type="InterPro" id="IPR032033">
    <property type="entry name" value="Cytochrome_P460"/>
</dbReference>
<evidence type="ECO:0000259" key="1">
    <source>
        <dbReference type="Pfam" id="PF16694"/>
    </source>
</evidence>
<reference evidence="3" key="1">
    <citation type="submission" date="2018-05" db="EMBL/GenBank/DDBJ databases">
        <authorList>
            <person name="Li X."/>
        </authorList>
    </citation>
    <scope>NUCLEOTIDE SEQUENCE [LARGE SCALE GENOMIC DNA]</scope>
    <source>
        <strain evidence="3">LX32</strain>
    </source>
</reference>
<comment type="caution">
    <text evidence="2">The sequence shown here is derived from an EMBL/GenBank/DDBJ whole genome shotgun (WGS) entry which is preliminary data.</text>
</comment>
<name>A0A328AQQ8_9CAUL</name>